<accession>A0A542ZWT7</accession>
<organism evidence="8 9">
    <name type="scientific">Rarobacter faecitabidus</name>
    <dbReference type="NCBI Taxonomy" id="13243"/>
    <lineage>
        <taxon>Bacteria</taxon>
        <taxon>Bacillati</taxon>
        <taxon>Actinomycetota</taxon>
        <taxon>Actinomycetes</taxon>
        <taxon>Micrococcales</taxon>
        <taxon>Rarobacteraceae</taxon>
        <taxon>Rarobacter</taxon>
    </lineage>
</organism>
<sequence length="148" mass="15804">MRVVDANVLLYASNSATPHHDDSRQWLDTALGGGDRVGFAWNVLLAFIRISTHHALLPTPLSSADAIAQADLWLSSPNAVLVSPGPAHQHHLSTLLTRTGGGGNLTNDAHLAALSLEHRASIASYDNDFSRFPGVTWHTPSELLARSG</sequence>
<keyword evidence="9" id="KW-1185">Reference proteome</keyword>
<proteinExistence type="inferred from homology"/>
<dbReference type="GO" id="GO:0000287">
    <property type="term" value="F:magnesium ion binding"/>
    <property type="evidence" value="ECO:0007669"/>
    <property type="project" value="UniProtKB-UniRule"/>
</dbReference>
<dbReference type="EMBL" id="VFOS01000001">
    <property type="protein sequence ID" value="TQL64823.1"/>
    <property type="molecule type" value="Genomic_DNA"/>
</dbReference>
<keyword evidence="3 6" id="KW-0479">Metal-binding</keyword>
<name>A0A542ZWT7_RARFA</name>
<evidence type="ECO:0000256" key="1">
    <source>
        <dbReference type="ARBA" id="ARBA00022649"/>
    </source>
</evidence>
<dbReference type="GO" id="GO:0016788">
    <property type="term" value="F:hydrolase activity, acting on ester bonds"/>
    <property type="evidence" value="ECO:0007669"/>
    <property type="project" value="InterPro"/>
</dbReference>
<dbReference type="CDD" id="cd18678">
    <property type="entry name" value="PIN_MtVapC25_VapC33-like"/>
    <property type="match status" value="1"/>
</dbReference>
<evidence type="ECO:0000256" key="6">
    <source>
        <dbReference type="HAMAP-Rule" id="MF_00265"/>
    </source>
</evidence>
<evidence type="ECO:0000256" key="4">
    <source>
        <dbReference type="ARBA" id="ARBA00022801"/>
    </source>
</evidence>
<feature type="domain" description="PIN" evidence="7">
    <location>
        <begin position="3"/>
        <end position="133"/>
    </location>
</feature>
<dbReference type="InterPro" id="IPR002716">
    <property type="entry name" value="PIN_dom"/>
</dbReference>
<dbReference type="GO" id="GO:0045926">
    <property type="term" value="P:negative regulation of growth"/>
    <property type="evidence" value="ECO:0007669"/>
    <property type="project" value="UniProtKB-ARBA"/>
</dbReference>
<evidence type="ECO:0000313" key="8">
    <source>
        <dbReference type="EMBL" id="TQL64823.1"/>
    </source>
</evidence>
<keyword evidence="4 6" id="KW-0378">Hydrolase</keyword>
<feature type="binding site" evidence="6">
    <location>
        <position position="108"/>
    </location>
    <ligand>
        <name>Mg(2+)</name>
        <dbReference type="ChEBI" id="CHEBI:18420"/>
    </ligand>
</feature>
<dbReference type="EC" id="3.1.-.-" evidence="6"/>
<keyword evidence="1 6" id="KW-1277">Toxin-antitoxin system</keyword>
<dbReference type="RefSeq" id="WP_142120046.1">
    <property type="nucleotide sequence ID" value="NZ_BAAASV010000001.1"/>
</dbReference>
<keyword evidence="6" id="KW-0800">Toxin</keyword>
<gene>
    <name evidence="6" type="primary">vapC</name>
    <name evidence="8" type="ORF">FB461_1346</name>
</gene>
<dbReference type="InterPro" id="IPR006226">
    <property type="entry name" value="Mtu_PIN"/>
</dbReference>
<reference evidence="8 9" key="1">
    <citation type="submission" date="2019-06" db="EMBL/GenBank/DDBJ databases">
        <title>Sequencing the genomes of 1000 actinobacteria strains.</title>
        <authorList>
            <person name="Klenk H.-P."/>
        </authorList>
    </citation>
    <scope>NUCLEOTIDE SEQUENCE [LARGE SCALE GENOMIC DNA]</scope>
    <source>
        <strain evidence="8 9">DSM 4813</strain>
    </source>
</reference>
<keyword evidence="2 6" id="KW-0540">Nuclease</keyword>
<dbReference type="OrthoDB" id="556169at2"/>
<dbReference type="InterPro" id="IPR029060">
    <property type="entry name" value="PIN-like_dom_sf"/>
</dbReference>
<dbReference type="AlphaFoldDB" id="A0A542ZWT7"/>
<comment type="function">
    <text evidence="6">Toxic component of a toxin-antitoxin (TA) system. An RNase.</text>
</comment>
<dbReference type="SUPFAM" id="SSF88723">
    <property type="entry name" value="PIN domain-like"/>
    <property type="match status" value="1"/>
</dbReference>
<protein>
    <recommendedName>
        <fullName evidence="6">Ribonuclease VapC</fullName>
        <shortName evidence="6">RNase VapC</shortName>
        <ecNumber evidence="6">3.1.-.-</ecNumber>
    </recommendedName>
    <alternativeName>
        <fullName evidence="6">Toxin VapC</fullName>
    </alternativeName>
</protein>
<dbReference type="HAMAP" id="MF_00265">
    <property type="entry name" value="VapC_Nob1"/>
    <property type="match status" value="1"/>
</dbReference>
<evidence type="ECO:0000259" key="7">
    <source>
        <dbReference type="Pfam" id="PF01850"/>
    </source>
</evidence>
<dbReference type="GO" id="GO:0004540">
    <property type="term" value="F:RNA nuclease activity"/>
    <property type="evidence" value="ECO:0007669"/>
    <property type="project" value="InterPro"/>
</dbReference>
<comment type="cofactor">
    <cofactor evidence="6">
        <name>Mg(2+)</name>
        <dbReference type="ChEBI" id="CHEBI:18420"/>
    </cofactor>
</comment>
<evidence type="ECO:0000313" key="9">
    <source>
        <dbReference type="Proteomes" id="UP000315389"/>
    </source>
</evidence>
<keyword evidence="5 6" id="KW-0460">Magnesium</keyword>
<comment type="caution">
    <text evidence="8">The sequence shown here is derived from an EMBL/GenBank/DDBJ whole genome shotgun (WGS) entry which is preliminary data.</text>
</comment>
<comment type="similarity">
    <text evidence="6">Belongs to the PINc/VapC protein family.</text>
</comment>
<evidence type="ECO:0000256" key="3">
    <source>
        <dbReference type="ARBA" id="ARBA00022723"/>
    </source>
</evidence>
<evidence type="ECO:0000256" key="2">
    <source>
        <dbReference type="ARBA" id="ARBA00022722"/>
    </source>
</evidence>
<evidence type="ECO:0000256" key="5">
    <source>
        <dbReference type="ARBA" id="ARBA00022842"/>
    </source>
</evidence>
<feature type="binding site" evidence="6">
    <location>
        <position position="5"/>
    </location>
    <ligand>
        <name>Mg(2+)</name>
        <dbReference type="ChEBI" id="CHEBI:18420"/>
    </ligand>
</feature>
<dbReference type="Pfam" id="PF01850">
    <property type="entry name" value="PIN"/>
    <property type="match status" value="1"/>
</dbReference>
<dbReference type="GO" id="GO:0090729">
    <property type="term" value="F:toxin activity"/>
    <property type="evidence" value="ECO:0007669"/>
    <property type="project" value="UniProtKB-KW"/>
</dbReference>
<dbReference type="NCBIfam" id="TIGR00028">
    <property type="entry name" value="Mtu_PIN_fam"/>
    <property type="match status" value="1"/>
</dbReference>
<dbReference type="InterPro" id="IPR022907">
    <property type="entry name" value="VapC_family"/>
</dbReference>
<dbReference type="Proteomes" id="UP000315389">
    <property type="component" value="Unassembled WGS sequence"/>
</dbReference>
<dbReference type="Gene3D" id="3.40.50.1010">
    <property type="entry name" value="5'-nuclease"/>
    <property type="match status" value="1"/>
</dbReference>